<protein>
    <submittedName>
        <fullName evidence="1">Uncharacterized protein</fullName>
    </submittedName>
</protein>
<evidence type="ECO:0000313" key="2">
    <source>
        <dbReference type="Proteomes" id="UP001140217"/>
    </source>
</evidence>
<sequence length="70" mass="7278">MTNPTSTFAVSEGSTVADLTASIKKTDPRAIEAIAVDGQPLAEDDKLEGLAGKVVSVTFEDKSAAQIQLE</sequence>
<dbReference type="Proteomes" id="UP001140217">
    <property type="component" value="Unassembled WGS sequence"/>
</dbReference>
<keyword evidence="2" id="KW-1185">Reference proteome</keyword>
<evidence type="ECO:0000313" key="1">
    <source>
        <dbReference type="EMBL" id="KAJ2778612.1"/>
    </source>
</evidence>
<reference evidence="1" key="1">
    <citation type="submission" date="2022-07" db="EMBL/GenBank/DDBJ databases">
        <title>Phylogenomic reconstructions and comparative analyses of Kickxellomycotina fungi.</title>
        <authorList>
            <person name="Reynolds N.K."/>
            <person name="Stajich J.E."/>
            <person name="Barry K."/>
            <person name="Grigoriev I.V."/>
            <person name="Crous P."/>
            <person name="Smith M.E."/>
        </authorList>
    </citation>
    <scope>NUCLEOTIDE SEQUENCE</scope>
    <source>
        <strain evidence="1">NBRC 105414</strain>
    </source>
</reference>
<name>A0A9W8H5Z3_9FUNG</name>
<proteinExistence type="predicted"/>
<comment type="caution">
    <text evidence="1">The sequence shown here is derived from an EMBL/GenBank/DDBJ whole genome shotgun (WGS) entry which is preliminary data.</text>
</comment>
<dbReference type="AlphaFoldDB" id="A0A9W8H5Z3"/>
<accession>A0A9W8H5Z3</accession>
<dbReference type="EMBL" id="JANBUL010000219">
    <property type="protein sequence ID" value="KAJ2778612.1"/>
    <property type="molecule type" value="Genomic_DNA"/>
</dbReference>
<gene>
    <name evidence="1" type="ORF">H4R18_004491</name>
</gene>
<organism evidence="1 2">
    <name type="scientific">Coemansia javaensis</name>
    <dbReference type="NCBI Taxonomy" id="2761396"/>
    <lineage>
        <taxon>Eukaryota</taxon>
        <taxon>Fungi</taxon>
        <taxon>Fungi incertae sedis</taxon>
        <taxon>Zoopagomycota</taxon>
        <taxon>Kickxellomycotina</taxon>
        <taxon>Kickxellomycetes</taxon>
        <taxon>Kickxellales</taxon>
        <taxon>Kickxellaceae</taxon>
        <taxon>Coemansia</taxon>
    </lineage>
</organism>